<dbReference type="GO" id="GO:0016787">
    <property type="term" value="F:hydrolase activity"/>
    <property type="evidence" value="ECO:0007669"/>
    <property type="project" value="UniProtKB-KW"/>
</dbReference>
<evidence type="ECO:0000313" key="2">
    <source>
        <dbReference type="EMBL" id="RCX21431.1"/>
    </source>
</evidence>
<dbReference type="InterPro" id="IPR051540">
    <property type="entry name" value="S-2-haloacid_dehalogenase"/>
</dbReference>
<keyword evidence="3" id="KW-1185">Reference proteome</keyword>
<dbReference type="Gene3D" id="3.40.50.1000">
    <property type="entry name" value="HAD superfamily/HAD-like"/>
    <property type="match status" value="1"/>
</dbReference>
<organism evidence="2 3">
    <name type="scientific">Fontibacillus phaseoli</name>
    <dbReference type="NCBI Taxonomy" id="1416533"/>
    <lineage>
        <taxon>Bacteria</taxon>
        <taxon>Bacillati</taxon>
        <taxon>Bacillota</taxon>
        <taxon>Bacilli</taxon>
        <taxon>Bacillales</taxon>
        <taxon>Paenibacillaceae</taxon>
        <taxon>Fontibacillus</taxon>
    </lineage>
</organism>
<comment type="caution">
    <text evidence="2">The sequence shown here is derived from an EMBL/GenBank/DDBJ whole genome shotgun (WGS) entry which is preliminary data.</text>
</comment>
<name>A0A369BJ60_9BACL</name>
<dbReference type="OrthoDB" id="264363at2"/>
<sequence length="224" mass="26055">MRSFEVVSLDLFQTLVNIDTRRSHIWQPILLNTYTDQLADEYAGLLLEGFFKHKEQFSKHEAFTLTAKVYEHSFADVFSAKEISYDCVKANRHLFRQHALSEFYEDTEAFLSRITKKYEVCIVSDADDAMVPPFYKDYGIRLLTSEQYSSYKNDEQNVMFKQLINYYQVAPGRIIHIGDSSSDVLGAKREGITACWLNRNKITWSHEVRPDLIVESLEELDGIL</sequence>
<evidence type="ECO:0000313" key="3">
    <source>
        <dbReference type="Proteomes" id="UP000253090"/>
    </source>
</evidence>
<dbReference type="Proteomes" id="UP000253090">
    <property type="component" value="Unassembled WGS sequence"/>
</dbReference>
<reference evidence="2 3" key="1">
    <citation type="submission" date="2018-07" db="EMBL/GenBank/DDBJ databases">
        <title>Genomic Encyclopedia of Type Strains, Phase III (KMG-III): the genomes of soil and plant-associated and newly described type strains.</title>
        <authorList>
            <person name="Whitman W."/>
        </authorList>
    </citation>
    <scope>NUCLEOTIDE SEQUENCE [LARGE SCALE GENOMIC DNA]</scope>
    <source>
        <strain evidence="2 3">CECT 8333</strain>
    </source>
</reference>
<dbReference type="InterPro" id="IPR023214">
    <property type="entry name" value="HAD_sf"/>
</dbReference>
<dbReference type="AlphaFoldDB" id="A0A369BJ60"/>
<dbReference type="SUPFAM" id="SSF56784">
    <property type="entry name" value="HAD-like"/>
    <property type="match status" value="1"/>
</dbReference>
<protein>
    <submittedName>
        <fullName evidence="2">Putative hydrolase of the HAD superfamily</fullName>
    </submittedName>
</protein>
<accession>A0A369BJ60</accession>
<evidence type="ECO:0000256" key="1">
    <source>
        <dbReference type="ARBA" id="ARBA00022801"/>
    </source>
</evidence>
<dbReference type="EMBL" id="QPJW01000002">
    <property type="protein sequence ID" value="RCX21431.1"/>
    <property type="molecule type" value="Genomic_DNA"/>
</dbReference>
<gene>
    <name evidence="2" type="ORF">DFP94_102184</name>
</gene>
<dbReference type="Pfam" id="PF13419">
    <property type="entry name" value="HAD_2"/>
    <property type="match status" value="1"/>
</dbReference>
<keyword evidence="1 2" id="KW-0378">Hydrolase</keyword>
<dbReference type="InterPro" id="IPR041492">
    <property type="entry name" value="HAD_2"/>
</dbReference>
<dbReference type="InterPro" id="IPR036412">
    <property type="entry name" value="HAD-like_sf"/>
</dbReference>
<dbReference type="PANTHER" id="PTHR43316">
    <property type="entry name" value="HYDROLASE, HALOACID DELAHOGENASE-RELATED"/>
    <property type="match status" value="1"/>
</dbReference>
<proteinExistence type="predicted"/>
<dbReference type="RefSeq" id="WP_114495991.1">
    <property type="nucleotide sequence ID" value="NZ_QPJW01000002.1"/>
</dbReference>